<dbReference type="AlphaFoldDB" id="A0A561UFP5"/>
<proteinExistence type="predicted"/>
<dbReference type="RefSeq" id="WP_145904655.1">
    <property type="nucleotide sequence ID" value="NZ_BAAAMZ010000018.1"/>
</dbReference>
<evidence type="ECO:0000313" key="3">
    <source>
        <dbReference type="Proteomes" id="UP000317940"/>
    </source>
</evidence>
<dbReference type="PANTHER" id="PTHR12126">
    <property type="entry name" value="NADH-UBIQUINONE OXIDOREDUCTASE 39 KDA SUBUNIT-RELATED"/>
    <property type="match status" value="1"/>
</dbReference>
<dbReference type="GO" id="GO:0044877">
    <property type="term" value="F:protein-containing complex binding"/>
    <property type="evidence" value="ECO:0007669"/>
    <property type="project" value="TreeGrafter"/>
</dbReference>
<evidence type="ECO:0000313" key="2">
    <source>
        <dbReference type="EMBL" id="TWF98187.1"/>
    </source>
</evidence>
<dbReference type="InterPro" id="IPR016040">
    <property type="entry name" value="NAD(P)-bd_dom"/>
</dbReference>
<dbReference type="InterPro" id="IPR051207">
    <property type="entry name" value="ComplexI_NDUFA9_subunit"/>
</dbReference>
<comment type="caution">
    <text evidence="2">The sequence shown here is derived from an EMBL/GenBank/DDBJ whole genome shotgun (WGS) entry which is preliminary data.</text>
</comment>
<dbReference type="PANTHER" id="PTHR12126:SF11">
    <property type="entry name" value="NADH DEHYDROGENASE [UBIQUINONE] 1 ALPHA SUBCOMPLEX SUBUNIT 9, MITOCHONDRIAL"/>
    <property type="match status" value="1"/>
</dbReference>
<dbReference type="SUPFAM" id="SSF51735">
    <property type="entry name" value="NAD(P)-binding Rossmann-fold domains"/>
    <property type="match status" value="1"/>
</dbReference>
<accession>A0A561UFP5</accession>
<dbReference type="Proteomes" id="UP000317940">
    <property type="component" value="Unassembled WGS sequence"/>
</dbReference>
<dbReference type="OrthoDB" id="9771302at2"/>
<organism evidence="2 3">
    <name type="scientific">Kitasatospora viridis</name>
    <dbReference type="NCBI Taxonomy" id="281105"/>
    <lineage>
        <taxon>Bacteria</taxon>
        <taxon>Bacillati</taxon>
        <taxon>Actinomycetota</taxon>
        <taxon>Actinomycetes</taxon>
        <taxon>Kitasatosporales</taxon>
        <taxon>Streptomycetaceae</taxon>
        <taxon>Kitasatospora</taxon>
    </lineage>
</organism>
<sequence length="243" mass="25331">MRVAVAGGTGLTGRQVVAALTAAGHQAVVLARSTGVDLVAGTGAQAALAGCAAVIDVTDVRTLRREVSVEFFGAVSRTLLAAGRRAGVRHHVALSIVGIDRADLAYYAGKRRQEAEVRAGGVPWTVLRTTQFHEFAERFLPPRGLPVALAPRMLSQPVAVSEVAAELVRLAVGEPLGPAPELAGPERLWVPDMVRRLARARGRRCPVLPVPFPGAAGRAMTGGGLLPAAPGPRGVQTFAEWLA</sequence>
<dbReference type="EMBL" id="VIWT01000001">
    <property type="protein sequence ID" value="TWF98187.1"/>
    <property type="molecule type" value="Genomic_DNA"/>
</dbReference>
<feature type="domain" description="NAD(P)-binding" evidence="1">
    <location>
        <begin position="7"/>
        <end position="134"/>
    </location>
</feature>
<protein>
    <submittedName>
        <fullName evidence="2">Uncharacterized protein YbjT (DUF2867 family)</fullName>
    </submittedName>
</protein>
<gene>
    <name evidence="2" type="ORF">FHX73_111990</name>
</gene>
<reference evidence="2 3" key="1">
    <citation type="submission" date="2019-06" db="EMBL/GenBank/DDBJ databases">
        <title>Sequencing the genomes of 1000 actinobacteria strains.</title>
        <authorList>
            <person name="Klenk H.-P."/>
        </authorList>
    </citation>
    <scope>NUCLEOTIDE SEQUENCE [LARGE SCALE GENOMIC DNA]</scope>
    <source>
        <strain evidence="2 3">DSM 44826</strain>
    </source>
</reference>
<name>A0A561UFP5_9ACTN</name>
<dbReference type="InterPro" id="IPR036291">
    <property type="entry name" value="NAD(P)-bd_dom_sf"/>
</dbReference>
<dbReference type="Pfam" id="PF13460">
    <property type="entry name" value="NAD_binding_10"/>
    <property type="match status" value="1"/>
</dbReference>
<dbReference type="Gene3D" id="3.40.50.720">
    <property type="entry name" value="NAD(P)-binding Rossmann-like Domain"/>
    <property type="match status" value="1"/>
</dbReference>
<evidence type="ECO:0000259" key="1">
    <source>
        <dbReference type="Pfam" id="PF13460"/>
    </source>
</evidence>
<keyword evidence="3" id="KW-1185">Reference proteome</keyword>